<accession>A0A5C6X896</accession>
<evidence type="ECO:0000313" key="5">
    <source>
        <dbReference type="EMBL" id="TXD36522.1"/>
    </source>
</evidence>
<evidence type="ECO:0000313" key="6">
    <source>
        <dbReference type="Proteomes" id="UP000321412"/>
    </source>
</evidence>
<dbReference type="SMART" id="SM00028">
    <property type="entry name" value="TPR"/>
    <property type="match status" value="4"/>
</dbReference>
<proteinExistence type="predicted"/>
<gene>
    <name evidence="5" type="ORF">FRC98_11830</name>
</gene>
<keyword evidence="2 3" id="KW-0802">TPR repeat</keyword>
<dbReference type="Gene3D" id="1.25.40.10">
    <property type="entry name" value="Tetratricopeptide repeat domain"/>
    <property type="match status" value="5"/>
</dbReference>
<dbReference type="Pfam" id="PF13414">
    <property type="entry name" value="TPR_11"/>
    <property type="match status" value="1"/>
</dbReference>
<dbReference type="InterPro" id="IPR011990">
    <property type="entry name" value="TPR-like_helical_dom_sf"/>
</dbReference>
<dbReference type="SUPFAM" id="SSF48452">
    <property type="entry name" value="TPR-like"/>
    <property type="match status" value="2"/>
</dbReference>
<feature type="compositionally biased region" description="Pro residues" evidence="4">
    <location>
        <begin position="379"/>
        <end position="390"/>
    </location>
</feature>
<keyword evidence="6" id="KW-1185">Reference proteome</keyword>
<dbReference type="InterPro" id="IPR051012">
    <property type="entry name" value="CellSynth/LPSAsmb/PSIAsmb"/>
</dbReference>
<feature type="repeat" description="TPR" evidence="3">
    <location>
        <begin position="93"/>
        <end position="126"/>
    </location>
</feature>
<organism evidence="5 6">
    <name type="scientific">Lujinxingia vulgaris</name>
    <dbReference type="NCBI Taxonomy" id="2600176"/>
    <lineage>
        <taxon>Bacteria</taxon>
        <taxon>Deltaproteobacteria</taxon>
        <taxon>Bradymonadales</taxon>
        <taxon>Lujinxingiaceae</taxon>
        <taxon>Lujinxingia</taxon>
    </lineage>
</organism>
<dbReference type="PROSITE" id="PS50005">
    <property type="entry name" value="TPR"/>
    <property type="match status" value="2"/>
</dbReference>
<evidence type="ECO:0000256" key="3">
    <source>
        <dbReference type="PROSITE-ProRule" id="PRU00339"/>
    </source>
</evidence>
<comment type="caution">
    <text evidence="5">The sequence shown here is derived from an EMBL/GenBank/DDBJ whole genome shotgun (WGS) entry which is preliminary data.</text>
</comment>
<protein>
    <submittedName>
        <fullName evidence="5">Tetratricopeptide repeat protein</fullName>
    </submittedName>
</protein>
<dbReference type="OrthoDB" id="5482461at2"/>
<dbReference type="AlphaFoldDB" id="A0A5C6X896"/>
<feature type="region of interest" description="Disordered" evidence="4">
    <location>
        <begin position="353"/>
        <end position="391"/>
    </location>
</feature>
<dbReference type="Proteomes" id="UP000321412">
    <property type="component" value="Unassembled WGS sequence"/>
</dbReference>
<evidence type="ECO:0000256" key="1">
    <source>
        <dbReference type="ARBA" id="ARBA00022737"/>
    </source>
</evidence>
<reference evidence="5 6" key="1">
    <citation type="submission" date="2019-08" db="EMBL/GenBank/DDBJ databases">
        <title>Bradymonadales sp. TMQ4.</title>
        <authorList>
            <person name="Liang Q."/>
        </authorList>
    </citation>
    <scope>NUCLEOTIDE SEQUENCE [LARGE SCALE GENOMIC DNA]</scope>
    <source>
        <strain evidence="5 6">TMQ4</strain>
    </source>
</reference>
<feature type="compositionally biased region" description="Low complexity" evidence="4">
    <location>
        <begin position="353"/>
        <end position="378"/>
    </location>
</feature>
<dbReference type="PANTHER" id="PTHR45586:SF1">
    <property type="entry name" value="LIPOPOLYSACCHARIDE ASSEMBLY PROTEIN B"/>
    <property type="match status" value="1"/>
</dbReference>
<evidence type="ECO:0000256" key="4">
    <source>
        <dbReference type="SAM" id="MobiDB-lite"/>
    </source>
</evidence>
<dbReference type="InterPro" id="IPR019734">
    <property type="entry name" value="TPR_rpt"/>
</dbReference>
<name>A0A5C6X896_9DELT</name>
<sequence length="929" mass="101421">MAINRNKVLNAAQKHIRKGNWDKALKEYLLLAEDDPSDLRTLLKCGDLYVKLERVDEALSAYKTVADRYAQQDMYEKAIAVYKQAQRLDDSDVALHHAIGECYFRLGRLKDAVRSFHQAQRMYKELGDADRQRQMLEQMVRIDPEDVGLRIQLAERYTRDGLNAQAVEAFTFCAGKLEAEGRHDELLQVLERVLFLTPQRHDLRKQVVRLHLERRDEQTALQHLQILFRETPEDVETLELLSDTFERLGRGDKAVMVALSLPPLYTAAGRRADAENAWRRIARLDPNNAQAREALGLSPSTEDSGVLADAPSTDALRARQSTPPPADNLGGVEFLDDDIEFLDDDLEVALAPAQSAARTASQPQAPPRQSAPQAYQPAAPQPPAPQPPAPVAESVEAFVDITNEVEFLDDGTSSGLIAIEEVEPAPASETEIRQMLSECQVFLKYGLYDKAVAAIEAALERSPQSVVAHQQKLDLARATRDQAGAYRTLITLAELTAETPLRAYEFLTEALEVAPNPQAVHVRAQALGVDLNAPPPTDGIAEISIDAIEVVEVSDEPGTMQVDVDDIDEFVNVEPEPVSDSLEFLDEAVVDFLPPSEEFEADDAVHAALETLDSAFDAFGDAPESGLAQATEAEPLSLGDIESIEEIADFDDMDVAEIGTFEGVEDAGLMDGLDIASSVVSDEELAFDTDDVVEMDLGQDVGGIDEMDFSALDDAPVGDEAPSVNALFADVEADDIFDDLFGDMFSGGDVNIGGDDPMGEMAEIDFFIQQGLTEEASEAISSFEDQHPNHPGLAKRRAQLMQVRGGLGAADNPFGARSLSQKFNPNAANPTGKVPAPNFGEVVNSNLELGVAYREMGLLNEALDEFRQAADDPDARDAAAFQIALCELELGHTDDARNTLTELQAREGLSADMQQAVKEQLEAMEQQAS</sequence>
<dbReference type="PANTHER" id="PTHR45586">
    <property type="entry name" value="TPR REPEAT-CONTAINING PROTEIN PA4667"/>
    <property type="match status" value="1"/>
</dbReference>
<evidence type="ECO:0000256" key="2">
    <source>
        <dbReference type="ARBA" id="ARBA00022803"/>
    </source>
</evidence>
<keyword evidence="1" id="KW-0677">Repeat</keyword>
<dbReference type="RefSeq" id="WP_146981650.1">
    <property type="nucleotide sequence ID" value="NZ_VOSM01000005.1"/>
</dbReference>
<dbReference type="EMBL" id="VOSM01000005">
    <property type="protein sequence ID" value="TXD36522.1"/>
    <property type="molecule type" value="Genomic_DNA"/>
</dbReference>
<feature type="repeat" description="TPR" evidence="3">
    <location>
        <begin position="59"/>
        <end position="92"/>
    </location>
</feature>